<dbReference type="NCBIfam" id="TIGR01844">
    <property type="entry name" value="type_I_sec_TolC"/>
    <property type="match status" value="1"/>
</dbReference>
<evidence type="ECO:0000256" key="9">
    <source>
        <dbReference type="SAM" id="SignalP"/>
    </source>
</evidence>
<keyword evidence="7" id="KW-0998">Cell outer membrane</keyword>
<accession>A0ABW8UUE9</accession>
<keyword evidence="5" id="KW-0812">Transmembrane</keyword>
<feature type="chain" id="PRO_5046481532" evidence="9">
    <location>
        <begin position="31"/>
        <end position="475"/>
    </location>
</feature>
<keyword evidence="11" id="KW-1185">Reference proteome</keyword>
<dbReference type="PANTHER" id="PTHR30026:SF22">
    <property type="entry name" value="OUTER MEMBRANE EFFLUX PROTEIN"/>
    <property type="match status" value="1"/>
</dbReference>
<feature type="signal peptide" evidence="9">
    <location>
        <begin position="1"/>
        <end position="30"/>
    </location>
</feature>
<keyword evidence="6" id="KW-0472">Membrane</keyword>
<comment type="subcellular location">
    <subcellularLocation>
        <location evidence="1">Cell outer membrane</location>
    </subcellularLocation>
</comment>
<proteinExistence type="inferred from homology"/>
<dbReference type="InterPro" id="IPR003423">
    <property type="entry name" value="OMP_efflux"/>
</dbReference>
<dbReference type="SUPFAM" id="SSF56954">
    <property type="entry name" value="Outer membrane efflux proteins (OEP)"/>
    <property type="match status" value="1"/>
</dbReference>
<evidence type="ECO:0000313" key="11">
    <source>
        <dbReference type="Proteomes" id="UP001627408"/>
    </source>
</evidence>
<dbReference type="PANTHER" id="PTHR30026">
    <property type="entry name" value="OUTER MEMBRANE PROTEIN TOLC"/>
    <property type="match status" value="1"/>
</dbReference>
<comment type="caution">
    <text evidence="10">The sequence shown here is derived from an EMBL/GenBank/DDBJ whole genome shotgun (WGS) entry which is preliminary data.</text>
</comment>
<evidence type="ECO:0000256" key="2">
    <source>
        <dbReference type="ARBA" id="ARBA00007613"/>
    </source>
</evidence>
<comment type="similarity">
    <text evidence="2">Belongs to the outer membrane factor (OMF) (TC 1.B.17) family.</text>
</comment>
<evidence type="ECO:0000256" key="5">
    <source>
        <dbReference type="ARBA" id="ARBA00022692"/>
    </source>
</evidence>
<keyword evidence="8" id="KW-0175">Coiled coil</keyword>
<organism evidence="10 11">
    <name type="scientific">Tateyamaria armeniaca</name>
    <dbReference type="NCBI Taxonomy" id="2518930"/>
    <lineage>
        <taxon>Bacteria</taxon>
        <taxon>Pseudomonadati</taxon>
        <taxon>Pseudomonadota</taxon>
        <taxon>Alphaproteobacteria</taxon>
        <taxon>Rhodobacterales</taxon>
        <taxon>Roseobacteraceae</taxon>
        <taxon>Tateyamaria</taxon>
    </lineage>
</organism>
<keyword evidence="3" id="KW-0813">Transport</keyword>
<evidence type="ECO:0000256" key="3">
    <source>
        <dbReference type="ARBA" id="ARBA00022448"/>
    </source>
</evidence>
<dbReference type="InterPro" id="IPR051906">
    <property type="entry name" value="TolC-like"/>
</dbReference>
<evidence type="ECO:0000313" key="10">
    <source>
        <dbReference type="EMBL" id="MFL4470552.1"/>
    </source>
</evidence>
<dbReference type="Gene3D" id="1.20.1600.10">
    <property type="entry name" value="Outer membrane efflux proteins (OEP)"/>
    <property type="match status" value="1"/>
</dbReference>
<evidence type="ECO:0000256" key="6">
    <source>
        <dbReference type="ARBA" id="ARBA00023136"/>
    </source>
</evidence>
<protein>
    <submittedName>
        <fullName evidence="10">TolC family outer membrane protein</fullName>
    </submittedName>
</protein>
<evidence type="ECO:0000256" key="4">
    <source>
        <dbReference type="ARBA" id="ARBA00022452"/>
    </source>
</evidence>
<name>A0ABW8UUE9_9RHOB</name>
<reference evidence="10 11" key="1">
    <citation type="submission" date="2024-08" db="EMBL/GenBank/DDBJ databases">
        <title>Tateyamaria sp. nov., isolated from marine algae.</title>
        <authorList>
            <person name="Choi B.J."/>
            <person name="Kim J.M."/>
            <person name="Lee J.K."/>
            <person name="Choi D.G."/>
            <person name="Bayburt H."/>
            <person name="Baek J.H."/>
            <person name="Han D.M."/>
            <person name="Jeon C.O."/>
        </authorList>
    </citation>
    <scope>NUCLEOTIDE SEQUENCE [LARGE SCALE GENOMIC DNA]</scope>
    <source>
        <strain evidence="10 11">KMU-156</strain>
    </source>
</reference>
<evidence type="ECO:0000256" key="1">
    <source>
        <dbReference type="ARBA" id="ARBA00004442"/>
    </source>
</evidence>
<sequence length="475" mass="50615">MSKAGQGRMWRRSAAVLAVISGLGSPSAWADTLADALVGAYTHSGLLDQNRALLRAADEDVAIAASVLRPIISWSGDVTRQFGNSTSAATGGFSRDAGSTTATIGLSATLQLFDGGADAARVEASKETVLATRASLLSIEQNVLLRAAVAFFNVGRQQEFVALRQNNLRLLQQELRASEDRFEVGEVTRTDVALAEAAVAQARSNLAAAQRDLIQAQAEYANATGRQPGRLSAVPRLPRTTTDIGNAQSVAVRTHPEMEQARRQVAANELLITASVADRLPTVSLDGSLGLQENLGNRNGSETGSIGVSVSGPIYRGGELSARERRAMAVRDAARGNLHNVRHDVQQDVVDAISNLVAARASLSASERQIRAARVAFQGVREEATLGARTTLDVLDAEQDLLDAETNRISARADQYIAAYQVLESMGLLTAQRLGLPVQIYDPAAYYNLVKSGPTKRSKQGQQLDKVLRALQPSD</sequence>
<dbReference type="Pfam" id="PF02321">
    <property type="entry name" value="OEP"/>
    <property type="match status" value="2"/>
</dbReference>
<dbReference type="RefSeq" id="WP_407592401.1">
    <property type="nucleotide sequence ID" value="NZ_JBHDIY010000002.1"/>
</dbReference>
<dbReference type="EMBL" id="JBHDIY010000002">
    <property type="protein sequence ID" value="MFL4470552.1"/>
    <property type="molecule type" value="Genomic_DNA"/>
</dbReference>
<dbReference type="Proteomes" id="UP001627408">
    <property type="component" value="Unassembled WGS sequence"/>
</dbReference>
<gene>
    <name evidence="10" type="ORF">ACERZ8_11925</name>
</gene>
<feature type="coiled-coil region" evidence="8">
    <location>
        <begin position="161"/>
        <end position="226"/>
    </location>
</feature>
<keyword evidence="4" id="KW-1134">Transmembrane beta strand</keyword>
<evidence type="ECO:0000256" key="7">
    <source>
        <dbReference type="ARBA" id="ARBA00023237"/>
    </source>
</evidence>
<evidence type="ECO:0000256" key="8">
    <source>
        <dbReference type="SAM" id="Coils"/>
    </source>
</evidence>
<keyword evidence="9" id="KW-0732">Signal</keyword>
<dbReference type="InterPro" id="IPR010130">
    <property type="entry name" value="T1SS_OMP_TolC"/>
</dbReference>